<dbReference type="KEGG" id="mpad:KEF85_04525"/>
<dbReference type="Proteomes" id="UP000676649">
    <property type="component" value="Chromosome"/>
</dbReference>
<keyword evidence="2" id="KW-1185">Reference proteome</keyword>
<reference evidence="1" key="1">
    <citation type="submission" date="2021-04" db="EMBL/GenBank/DDBJ databases">
        <title>Draft genome sequence data of methanotrophic Methylovulum sp. strain S1L and Methylomonas sp. strain S2AM isolated from boreal lake water columns.</title>
        <authorList>
            <person name="Rissanen A.J."/>
            <person name="Mangayil R."/>
            <person name="Svenning M.M."/>
            <person name="Khanongnuch R."/>
        </authorList>
    </citation>
    <scope>NUCLEOTIDE SEQUENCE</scope>
    <source>
        <strain evidence="1">S2AM</strain>
    </source>
</reference>
<proteinExistence type="predicted"/>
<sequence>MQKRRLGDLEKIDVLLTAAQAVSGRVQQSATVTLSLIFNAKKIAII</sequence>
<dbReference type="EMBL" id="CP073754">
    <property type="protein sequence ID" value="QWF71747.1"/>
    <property type="molecule type" value="Genomic_DNA"/>
</dbReference>
<dbReference type="RefSeq" id="WP_215583529.1">
    <property type="nucleotide sequence ID" value="NZ_CP073754.1"/>
</dbReference>
<gene>
    <name evidence="1" type="ORF">KEF85_04525</name>
</gene>
<accession>A0A975RA42</accession>
<name>A0A975RA42_9GAMM</name>
<evidence type="ECO:0000313" key="2">
    <source>
        <dbReference type="Proteomes" id="UP000676649"/>
    </source>
</evidence>
<protein>
    <submittedName>
        <fullName evidence="1">Uncharacterized protein</fullName>
    </submittedName>
</protein>
<dbReference type="AlphaFoldDB" id="A0A975RA42"/>
<evidence type="ECO:0000313" key="1">
    <source>
        <dbReference type="EMBL" id="QWF71747.1"/>
    </source>
</evidence>
<organism evidence="1 2">
    <name type="scientific">Methylomonas paludis</name>
    <dbReference type="NCBI Taxonomy" id="1173101"/>
    <lineage>
        <taxon>Bacteria</taxon>
        <taxon>Pseudomonadati</taxon>
        <taxon>Pseudomonadota</taxon>
        <taxon>Gammaproteobacteria</taxon>
        <taxon>Methylococcales</taxon>
        <taxon>Methylococcaceae</taxon>
        <taxon>Methylomonas</taxon>
    </lineage>
</organism>